<feature type="domain" description="D-alanyl-D-alanine carboxypeptidase-like core" evidence="2">
    <location>
        <begin position="110"/>
        <end position="245"/>
    </location>
</feature>
<dbReference type="InterPro" id="IPR009045">
    <property type="entry name" value="Zn_M74/Hedgehog-like"/>
</dbReference>
<keyword evidence="1" id="KW-0812">Transmembrane</keyword>
<reference evidence="3" key="2">
    <citation type="journal article" date="2021" name="PeerJ">
        <title>Extensive microbial diversity within the chicken gut microbiome revealed by metagenomics and culture.</title>
        <authorList>
            <person name="Gilroy R."/>
            <person name="Ravi A."/>
            <person name="Getino M."/>
            <person name="Pursley I."/>
            <person name="Horton D.L."/>
            <person name="Alikhan N.F."/>
            <person name="Baker D."/>
            <person name="Gharbi K."/>
            <person name="Hall N."/>
            <person name="Watson M."/>
            <person name="Adriaenssens E.M."/>
            <person name="Foster-Nyarko E."/>
            <person name="Jarju S."/>
            <person name="Secka A."/>
            <person name="Antonio M."/>
            <person name="Oren A."/>
            <person name="Chaudhuri R.R."/>
            <person name="La Ragione R."/>
            <person name="Hildebrand F."/>
            <person name="Pallen M.J."/>
        </authorList>
    </citation>
    <scope>NUCLEOTIDE SEQUENCE</scope>
    <source>
        <strain evidence="3">ChiSjej1B19-7085</strain>
    </source>
</reference>
<dbReference type="EMBL" id="DVHF01000151">
    <property type="protein sequence ID" value="HIR58315.1"/>
    <property type="molecule type" value="Genomic_DNA"/>
</dbReference>
<feature type="transmembrane region" description="Helical" evidence="1">
    <location>
        <begin position="20"/>
        <end position="41"/>
    </location>
</feature>
<dbReference type="GO" id="GO:0006508">
    <property type="term" value="P:proteolysis"/>
    <property type="evidence" value="ECO:0007669"/>
    <property type="project" value="InterPro"/>
</dbReference>
<dbReference type="PANTHER" id="PTHR34385:SF1">
    <property type="entry name" value="PEPTIDOGLYCAN L-ALANYL-D-GLUTAMATE ENDOPEPTIDASE CWLK"/>
    <property type="match status" value="1"/>
</dbReference>
<accession>A0A9D1J2J3</accession>
<dbReference type="AlphaFoldDB" id="A0A9D1J2J3"/>
<dbReference type="Pfam" id="PF02557">
    <property type="entry name" value="VanY"/>
    <property type="match status" value="1"/>
</dbReference>
<sequence length="272" mass="30639">MVKGRPNWKKKNQLKRLKIIMTAVLVILALSVTAGAILIWMEFERSGWPEIFPAAESTVSEISSEPESSVAPEDSALEEDNGEFALILVNKDHSVPENLEVEPEEFNGVQVDSRIVPYLQELYQAAEQAGLSLKAVRGYEDEQVQEQYIQQEASRLESEEGLTALRAQDRARTAFEESGEQEFRTGLAIEFTAVDLAEGAAFDSTSEYQWLLSHGVEYGLIQRYPRNKEDETGVPFSAAHFRYVGAENAMKMRELNMCLEEYGQYLNEQSQG</sequence>
<dbReference type="Gene3D" id="3.30.1380.10">
    <property type="match status" value="1"/>
</dbReference>
<dbReference type="Proteomes" id="UP000886785">
    <property type="component" value="Unassembled WGS sequence"/>
</dbReference>
<dbReference type="InterPro" id="IPR052179">
    <property type="entry name" value="DD-CPase-like"/>
</dbReference>
<name>A0A9D1J2J3_9FIRM</name>
<evidence type="ECO:0000313" key="4">
    <source>
        <dbReference type="Proteomes" id="UP000886785"/>
    </source>
</evidence>
<evidence type="ECO:0000259" key="2">
    <source>
        <dbReference type="Pfam" id="PF02557"/>
    </source>
</evidence>
<reference evidence="3" key="1">
    <citation type="submission" date="2020-10" db="EMBL/GenBank/DDBJ databases">
        <authorList>
            <person name="Gilroy R."/>
        </authorList>
    </citation>
    <scope>NUCLEOTIDE SEQUENCE</scope>
    <source>
        <strain evidence="3">ChiSjej1B19-7085</strain>
    </source>
</reference>
<dbReference type="InterPro" id="IPR003709">
    <property type="entry name" value="VanY-like_core_dom"/>
</dbReference>
<dbReference type="InterPro" id="IPR058193">
    <property type="entry name" value="VanY/YodJ_core_dom"/>
</dbReference>
<keyword evidence="1" id="KW-0472">Membrane</keyword>
<keyword evidence="1" id="KW-1133">Transmembrane helix</keyword>
<dbReference type="SUPFAM" id="SSF55166">
    <property type="entry name" value="Hedgehog/DD-peptidase"/>
    <property type="match status" value="1"/>
</dbReference>
<proteinExistence type="predicted"/>
<gene>
    <name evidence="3" type="ORF">IAA54_11705</name>
</gene>
<evidence type="ECO:0000313" key="3">
    <source>
        <dbReference type="EMBL" id="HIR58315.1"/>
    </source>
</evidence>
<protein>
    <submittedName>
        <fullName evidence="3">M15 family metallopeptidase</fullName>
    </submittedName>
</protein>
<dbReference type="CDD" id="cd14852">
    <property type="entry name" value="LD-carboxypeptidase"/>
    <property type="match status" value="1"/>
</dbReference>
<evidence type="ECO:0000256" key="1">
    <source>
        <dbReference type="SAM" id="Phobius"/>
    </source>
</evidence>
<organism evidence="3 4">
    <name type="scientific">Candidatus Gallacutalibacter pullicola</name>
    <dbReference type="NCBI Taxonomy" id="2840830"/>
    <lineage>
        <taxon>Bacteria</taxon>
        <taxon>Bacillati</taxon>
        <taxon>Bacillota</taxon>
        <taxon>Clostridia</taxon>
        <taxon>Eubacteriales</taxon>
        <taxon>Candidatus Gallacutalibacter</taxon>
    </lineage>
</organism>
<dbReference type="PANTHER" id="PTHR34385">
    <property type="entry name" value="D-ALANYL-D-ALANINE CARBOXYPEPTIDASE"/>
    <property type="match status" value="1"/>
</dbReference>
<dbReference type="GO" id="GO:0008233">
    <property type="term" value="F:peptidase activity"/>
    <property type="evidence" value="ECO:0007669"/>
    <property type="project" value="InterPro"/>
</dbReference>
<comment type="caution">
    <text evidence="3">The sequence shown here is derived from an EMBL/GenBank/DDBJ whole genome shotgun (WGS) entry which is preliminary data.</text>
</comment>